<sequence length="232" mass="27150">MDDPKVSVILTSYNKPQFVGQAIESVLQQTMADFELFIMDDNSNQKTEDVFRAYLNDSRVHYHRSDVEDEERPKKTRYAVLINQALSLAKGQYISYLTDDNYYHKKRLEIMSKFLDDNPDIKVAYSAQQVTDIDLTITIRKTLGVLKKAAGLVDHCSVMHRRSILDGILQKYGSYWDEDPKCWGYGDAVFWDRMNESWPFYPIDQVLDYNIRTPLSFLVRMSLRMDPFKLDT</sequence>
<dbReference type="CDD" id="cd00761">
    <property type="entry name" value="Glyco_tranf_GTA_type"/>
    <property type="match status" value="1"/>
</dbReference>
<keyword evidence="4" id="KW-1185">Reference proteome</keyword>
<accession>A0ABV9PUT9</accession>
<dbReference type="PANTHER" id="PTHR22916:SF3">
    <property type="entry name" value="UDP-GLCNAC:BETAGAL BETA-1,3-N-ACETYLGLUCOSAMINYLTRANSFERASE-LIKE PROTEIN 1"/>
    <property type="match status" value="1"/>
</dbReference>
<evidence type="ECO:0000256" key="1">
    <source>
        <dbReference type="ARBA" id="ARBA00006739"/>
    </source>
</evidence>
<dbReference type="Pfam" id="PF00535">
    <property type="entry name" value="Glycos_transf_2"/>
    <property type="match status" value="1"/>
</dbReference>
<name>A0ABV9PUT9_9BACL</name>
<evidence type="ECO:0000313" key="4">
    <source>
        <dbReference type="Proteomes" id="UP001596002"/>
    </source>
</evidence>
<dbReference type="PANTHER" id="PTHR22916">
    <property type="entry name" value="GLYCOSYLTRANSFERASE"/>
    <property type="match status" value="1"/>
</dbReference>
<evidence type="ECO:0000313" key="3">
    <source>
        <dbReference type="EMBL" id="MFC4765810.1"/>
    </source>
</evidence>
<comment type="similarity">
    <text evidence="1">Belongs to the glycosyltransferase 2 family.</text>
</comment>
<feature type="domain" description="Glycosyltransferase 2-like" evidence="2">
    <location>
        <begin position="7"/>
        <end position="140"/>
    </location>
</feature>
<dbReference type="RefSeq" id="WP_380023357.1">
    <property type="nucleotide sequence ID" value="NZ_JBHSHC010000002.1"/>
</dbReference>
<dbReference type="Proteomes" id="UP001596002">
    <property type="component" value="Unassembled WGS sequence"/>
</dbReference>
<proteinExistence type="inferred from homology"/>
<dbReference type="InterPro" id="IPR029044">
    <property type="entry name" value="Nucleotide-diphossugar_trans"/>
</dbReference>
<evidence type="ECO:0000259" key="2">
    <source>
        <dbReference type="Pfam" id="PF00535"/>
    </source>
</evidence>
<reference evidence="4" key="1">
    <citation type="journal article" date="2019" name="Int. J. Syst. Evol. Microbiol.">
        <title>The Global Catalogue of Microorganisms (GCM) 10K type strain sequencing project: providing services to taxonomists for standard genome sequencing and annotation.</title>
        <authorList>
            <consortium name="The Broad Institute Genomics Platform"/>
            <consortium name="The Broad Institute Genome Sequencing Center for Infectious Disease"/>
            <person name="Wu L."/>
            <person name="Ma J."/>
        </authorList>
    </citation>
    <scope>NUCLEOTIDE SEQUENCE [LARGE SCALE GENOMIC DNA]</scope>
    <source>
        <strain evidence="4">WYCCWR 12678</strain>
    </source>
</reference>
<protein>
    <submittedName>
        <fullName evidence="3">Glycosyltransferase family 2 protein</fullName>
    </submittedName>
</protein>
<dbReference type="SUPFAM" id="SSF53448">
    <property type="entry name" value="Nucleotide-diphospho-sugar transferases"/>
    <property type="match status" value="1"/>
</dbReference>
<gene>
    <name evidence="3" type="ORF">ACFO8Q_00110</name>
</gene>
<dbReference type="Gene3D" id="3.90.550.10">
    <property type="entry name" value="Spore Coat Polysaccharide Biosynthesis Protein SpsA, Chain A"/>
    <property type="match status" value="1"/>
</dbReference>
<organism evidence="3 4">
    <name type="scientific">Effusibacillus consociatus</name>
    <dbReference type="NCBI Taxonomy" id="1117041"/>
    <lineage>
        <taxon>Bacteria</taxon>
        <taxon>Bacillati</taxon>
        <taxon>Bacillota</taxon>
        <taxon>Bacilli</taxon>
        <taxon>Bacillales</taxon>
        <taxon>Alicyclobacillaceae</taxon>
        <taxon>Effusibacillus</taxon>
    </lineage>
</organism>
<dbReference type="InterPro" id="IPR001173">
    <property type="entry name" value="Glyco_trans_2-like"/>
</dbReference>
<dbReference type="EMBL" id="JBHSHC010000002">
    <property type="protein sequence ID" value="MFC4765810.1"/>
    <property type="molecule type" value="Genomic_DNA"/>
</dbReference>
<comment type="caution">
    <text evidence="3">The sequence shown here is derived from an EMBL/GenBank/DDBJ whole genome shotgun (WGS) entry which is preliminary data.</text>
</comment>